<name>A0A9P8TJA9_9ASCO</name>
<dbReference type="Pfam" id="PF23953">
    <property type="entry name" value="TPR_COPA_B"/>
    <property type="match status" value="1"/>
</dbReference>
<dbReference type="PIRSF" id="PIRSF003354">
    <property type="entry name" value="Coatomer_alpha_subunit"/>
    <property type="match status" value="1"/>
</dbReference>
<dbReference type="PROSITE" id="PS50294">
    <property type="entry name" value="WD_REPEATS_REGION"/>
    <property type="match status" value="5"/>
</dbReference>
<dbReference type="SMART" id="SM00320">
    <property type="entry name" value="WD40"/>
    <property type="match status" value="6"/>
</dbReference>
<dbReference type="AlphaFoldDB" id="A0A9P8TJA9"/>
<comment type="caution">
    <text evidence="16">The sequence shown here is derived from an EMBL/GenBank/DDBJ whole genome shotgun (WGS) entry which is preliminary data.</text>
</comment>
<dbReference type="PRINTS" id="PR00320">
    <property type="entry name" value="GPROTEINBRPT"/>
</dbReference>
<keyword evidence="7 10" id="KW-0653">Protein transport</keyword>
<dbReference type="PROSITE" id="PS50082">
    <property type="entry name" value="WD_REPEATS_2"/>
    <property type="match status" value="5"/>
</dbReference>
<feature type="repeat" description="WD" evidence="11">
    <location>
        <begin position="169"/>
        <end position="210"/>
    </location>
</feature>
<dbReference type="InterPro" id="IPR020472">
    <property type="entry name" value="WD40_PAC1"/>
</dbReference>
<dbReference type="InterPro" id="IPR010714">
    <property type="entry name" value="Coatomer_asu_C"/>
</dbReference>
<organism evidence="16 17">
    <name type="scientific">Wickerhamomyces mucosus</name>
    <dbReference type="NCBI Taxonomy" id="1378264"/>
    <lineage>
        <taxon>Eukaryota</taxon>
        <taxon>Fungi</taxon>
        <taxon>Dikarya</taxon>
        <taxon>Ascomycota</taxon>
        <taxon>Saccharomycotina</taxon>
        <taxon>Saccharomycetes</taxon>
        <taxon>Phaffomycetales</taxon>
        <taxon>Wickerhamomycetaceae</taxon>
        <taxon>Wickerhamomyces</taxon>
    </lineage>
</organism>
<dbReference type="Gene3D" id="2.130.10.10">
    <property type="entry name" value="YVTN repeat-like/Quinoprotein amine dehydrogenase"/>
    <property type="match status" value="1"/>
</dbReference>
<dbReference type="GO" id="GO:0006888">
    <property type="term" value="P:endoplasmic reticulum to Golgi vesicle-mediated transport"/>
    <property type="evidence" value="ECO:0007669"/>
    <property type="project" value="InterPro"/>
</dbReference>
<evidence type="ECO:0000259" key="13">
    <source>
        <dbReference type="Pfam" id="PF04053"/>
    </source>
</evidence>
<evidence type="ECO:0000256" key="8">
    <source>
        <dbReference type="ARBA" id="ARBA00023034"/>
    </source>
</evidence>
<evidence type="ECO:0000259" key="15">
    <source>
        <dbReference type="Pfam" id="PF23953"/>
    </source>
</evidence>
<evidence type="ECO:0000256" key="9">
    <source>
        <dbReference type="ARBA" id="ARBA00023136"/>
    </source>
</evidence>
<evidence type="ECO:0000256" key="1">
    <source>
        <dbReference type="ARBA" id="ARBA00004255"/>
    </source>
</evidence>
<dbReference type="GO" id="GO:0030126">
    <property type="term" value="C:COPI vesicle coat"/>
    <property type="evidence" value="ECO:0007669"/>
    <property type="project" value="UniProtKB-UniRule"/>
</dbReference>
<dbReference type="InterPro" id="IPR047312">
    <property type="entry name" value="Coatomer_alpha_WD-assoc_reg"/>
</dbReference>
<dbReference type="Proteomes" id="UP000769528">
    <property type="component" value="Unassembled WGS sequence"/>
</dbReference>
<dbReference type="PANTHER" id="PTHR19876">
    <property type="entry name" value="COATOMER"/>
    <property type="match status" value="1"/>
</dbReference>
<dbReference type="InterPro" id="IPR016391">
    <property type="entry name" value="Coatomer_asu"/>
</dbReference>
<keyword evidence="5" id="KW-0677">Repeat</keyword>
<feature type="region of interest" description="Disordered" evidence="12">
    <location>
        <begin position="804"/>
        <end position="841"/>
    </location>
</feature>
<dbReference type="InterPro" id="IPR036322">
    <property type="entry name" value="WD40_repeat_dom_sf"/>
</dbReference>
<sequence>MGTLIDRFEEHEGSVRSVDFHPTQPLFVSGGDDYTVRVWSLDTRKLLFTLNGHLDYVRTVFFHHDLPWIISASDDQTIRIWNWQNRQEIACLTGHNHYVMSAQFHPTEDLIVSASLDQTVRVWDISGLRAKHSAAPQQQQLNQYDQYNRNQPPQQDIFGNTDAVVKYILEGHDRGVNWASFHPTLPLIVSGSDDRQVKLWRMSDSKAWEVDTCRGHTNNVLSVLFHPHEDLIISVGEDKTIRVWDLNKRTIVKQFKRENDRFWLIASHPHINSFAACHDSGVMVFKLDRERPAHAIHGNELYYVNKEKQVQIFNYDRQVSSLPTLSLKKIGSTWSNLRNLSYNPSSRSILVTTGDQYALIGLPKDITGAIEPQDLKISDGNFATFIARNRFVVYSKKTQSLDVKDLDNNTTKSIKLDGTVKDVVYGGPGSVLILKSNSVVHYDAQQRKVLSEIQVNNVKYVSWSLDGQYIALLGKHTITLVNKKLELITSLHETIRIKSAVWEDTGVLLYSTLNHIKYTLLNGDNGIIKTLDETLYITKITNKDVFTLNRRGEVEIIKIDTTEYRFKKALVNKNFYEVLRLIKSSKLVGQNIIAYLQKSGYPEIALQFVQDSQTKFELALECGNLDVALQEAKVLNSSSIWGKLGEEALRQGNFEIVELVHQTQHNFDKLSFLYLISGDFNKLTKMESIAEHRGDISSLIQNTIYNNSTAKRSNLLANAGSLPLAYATAKTNGHEELANQILEQAGLTEDEIDLPQSTPVQKPIPVSGGAVSNWPLKPATLSYFEKAILGKLEDLDINEKRYHEENEAEEENSNSNNFEETYFDDGDIGNDDGGEDAGWDLDEDDIDIDEVLEEEGLEIDESTVPKGELNDWIRNSKTAAGYVAAGAFDTAAQLLNRQVGVVNFEPLRERFLQVYEASKVTLPGSHGLPPLKGYIRSDVEEDNVNEISPFIPGLSQISTKISEGYTYFKANKLEQAIESFRQVIYIVTVLTVDNEEDELKAREAITIARDYILALLIELKRREIGESDIKRNLELAAYFTRTGLRGAHKANALYVATSQSFKYKNYASASYFAKEFLKLQSTGSRAEQIHKIRVRADSIARDAIEIDFDSDSDFDICGSTFTTIYKNSSFIVDPLTGTKYQISEKGKLDKIALISSIGAPSSGLKIRD</sequence>
<keyword evidence="4 11" id="KW-0853">WD repeat</keyword>
<feature type="repeat" description="WD" evidence="11">
    <location>
        <begin position="8"/>
        <end position="49"/>
    </location>
</feature>
<dbReference type="EMBL" id="JAEUBF010000026">
    <property type="protein sequence ID" value="KAH3680941.1"/>
    <property type="molecule type" value="Genomic_DNA"/>
</dbReference>
<dbReference type="InterPro" id="IPR001680">
    <property type="entry name" value="WD40_rpt"/>
</dbReference>
<dbReference type="InterPro" id="IPR050844">
    <property type="entry name" value="Coatomer_complex_subunit"/>
</dbReference>
<dbReference type="InterPro" id="IPR015943">
    <property type="entry name" value="WD40/YVTN_repeat-like_dom_sf"/>
</dbReference>
<feature type="repeat" description="WD" evidence="11">
    <location>
        <begin position="50"/>
        <end position="91"/>
    </location>
</feature>
<evidence type="ECO:0000256" key="7">
    <source>
        <dbReference type="ARBA" id="ARBA00022927"/>
    </source>
</evidence>
<dbReference type="OrthoDB" id="10261470at2759"/>
<feature type="domain" description="COPA/B second beta-propeller" evidence="13">
    <location>
        <begin position="307"/>
        <end position="549"/>
    </location>
</feature>
<dbReference type="Gene3D" id="1.25.40.470">
    <property type="match status" value="1"/>
</dbReference>
<dbReference type="Pfam" id="PF00400">
    <property type="entry name" value="WD40"/>
    <property type="match status" value="5"/>
</dbReference>
<feature type="repeat" description="WD" evidence="11">
    <location>
        <begin position="92"/>
        <end position="133"/>
    </location>
</feature>
<feature type="domain" description="Coatomer alpha subunit C-terminal" evidence="14">
    <location>
        <begin position="790"/>
        <end position="1166"/>
    </location>
</feature>
<comment type="subunit">
    <text evidence="10">Oligomeric complex that consists of at least the alpha, beta, beta', gamma, delta, epsilon and zeta subunits.</text>
</comment>
<comment type="subcellular location">
    <subcellularLocation>
        <location evidence="10">Cytoplasm</location>
    </subcellularLocation>
    <subcellularLocation>
        <location evidence="1 10">Golgi apparatus membrane</location>
        <topology evidence="1 10">Peripheral membrane protein</topology>
        <orientation evidence="1">Cytoplasmic side</orientation>
    </subcellularLocation>
</comment>
<evidence type="ECO:0000259" key="14">
    <source>
        <dbReference type="Pfam" id="PF06957"/>
    </source>
</evidence>
<proteinExistence type="predicted"/>
<evidence type="ECO:0000256" key="10">
    <source>
        <dbReference type="PIRNR" id="PIRNR003354"/>
    </source>
</evidence>
<dbReference type="GO" id="GO:0005198">
    <property type="term" value="F:structural molecule activity"/>
    <property type="evidence" value="ECO:0007669"/>
    <property type="project" value="InterPro"/>
</dbReference>
<dbReference type="PROSITE" id="PS00678">
    <property type="entry name" value="WD_REPEATS_1"/>
    <property type="match status" value="2"/>
</dbReference>
<feature type="compositionally biased region" description="Acidic residues" evidence="12">
    <location>
        <begin position="821"/>
        <end position="841"/>
    </location>
</feature>
<dbReference type="InterPro" id="IPR019775">
    <property type="entry name" value="WD40_repeat_CS"/>
</dbReference>
<dbReference type="Pfam" id="PF04053">
    <property type="entry name" value="B-prop_COPA_B_2nd"/>
    <property type="match status" value="1"/>
</dbReference>
<evidence type="ECO:0000313" key="17">
    <source>
        <dbReference type="Proteomes" id="UP000769528"/>
    </source>
</evidence>
<gene>
    <name evidence="16" type="ORF">WICMUC_000084</name>
</gene>
<dbReference type="GO" id="GO:0006890">
    <property type="term" value="P:retrograde vesicle-mediated transport, Golgi to endoplasmic reticulum"/>
    <property type="evidence" value="ECO:0007669"/>
    <property type="project" value="TreeGrafter"/>
</dbReference>
<evidence type="ECO:0000256" key="2">
    <source>
        <dbReference type="ARBA" id="ARBA00022448"/>
    </source>
</evidence>
<keyword evidence="17" id="KW-1185">Reference proteome</keyword>
<dbReference type="CDD" id="cd00200">
    <property type="entry name" value="WD40"/>
    <property type="match status" value="1"/>
</dbReference>
<comment type="function">
    <text evidence="10">The coatomer is a cytosolic protein complex that binds to dilysine motifs and reversibly associates with Golgi non-clathrin-coated vesicles, which further mediate biosynthetic protein transport from the ER, via the Golgi up to the trans Golgi network.</text>
</comment>
<keyword evidence="6 10" id="KW-0931">ER-Golgi transport</keyword>
<dbReference type="InterPro" id="IPR056176">
    <property type="entry name" value="TPR_COPA_B"/>
</dbReference>
<evidence type="ECO:0000256" key="11">
    <source>
        <dbReference type="PROSITE-ProRule" id="PRU00221"/>
    </source>
</evidence>
<dbReference type="InterPro" id="IPR006692">
    <property type="entry name" value="Beta-prop_COPA/B_2nd"/>
</dbReference>
<protein>
    <recommendedName>
        <fullName evidence="10">Coatomer subunit alpha</fullName>
    </recommendedName>
</protein>
<dbReference type="PANTHER" id="PTHR19876:SF1">
    <property type="entry name" value="COATOMER SUBUNIT ALPHA"/>
    <property type="match status" value="1"/>
</dbReference>
<reference evidence="16" key="1">
    <citation type="journal article" date="2021" name="Open Biol.">
        <title>Shared evolutionary footprints suggest mitochondrial oxidative damage underlies multiple complex I losses in fungi.</title>
        <authorList>
            <person name="Schikora-Tamarit M.A."/>
            <person name="Marcet-Houben M."/>
            <person name="Nosek J."/>
            <person name="Gabaldon T."/>
        </authorList>
    </citation>
    <scope>NUCLEOTIDE SEQUENCE</scope>
    <source>
        <strain evidence="16">CBS6341</strain>
    </source>
</reference>
<accession>A0A9P8TJA9</accession>
<reference evidence="16" key="2">
    <citation type="submission" date="2021-01" db="EMBL/GenBank/DDBJ databases">
        <authorList>
            <person name="Schikora-Tamarit M.A."/>
        </authorList>
    </citation>
    <scope>NUCLEOTIDE SEQUENCE</scope>
    <source>
        <strain evidence="16">CBS6341</strain>
    </source>
</reference>
<evidence type="ECO:0000256" key="12">
    <source>
        <dbReference type="SAM" id="MobiDB-lite"/>
    </source>
</evidence>
<keyword evidence="2 10" id="KW-0813">Transport</keyword>
<evidence type="ECO:0000256" key="3">
    <source>
        <dbReference type="ARBA" id="ARBA00022490"/>
    </source>
</evidence>
<keyword evidence="9 10" id="KW-0472">Membrane</keyword>
<feature type="repeat" description="WD" evidence="11">
    <location>
        <begin position="213"/>
        <end position="254"/>
    </location>
</feature>
<feature type="domain" description="COPA/B TPR" evidence="15">
    <location>
        <begin position="590"/>
        <end position="737"/>
    </location>
</feature>
<dbReference type="GO" id="GO:0006886">
    <property type="term" value="P:intracellular protein transport"/>
    <property type="evidence" value="ECO:0007669"/>
    <property type="project" value="UniProtKB-UniRule"/>
</dbReference>
<evidence type="ECO:0000256" key="5">
    <source>
        <dbReference type="ARBA" id="ARBA00022737"/>
    </source>
</evidence>
<keyword evidence="3 10" id="KW-0963">Cytoplasm</keyword>
<dbReference type="GO" id="GO:0000139">
    <property type="term" value="C:Golgi membrane"/>
    <property type="evidence" value="ECO:0007669"/>
    <property type="project" value="UniProtKB-SubCell"/>
</dbReference>
<dbReference type="CDD" id="cd22948">
    <property type="entry name" value="Coatomer_WDAD_alpha"/>
    <property type="match status" value="1"/>
</dbReference>
<evidence type="ECO:0000256" key="4">
    <source>
        <dbReference type="ARBA" id="ARBA00022574"/>
    </source>
</evidence>
<keyword evidence="8 10" id="KW-0333">Golgi apparatus</keyword>
<dbReference type="FunFam" id="1.25.40.470:FF:000002">
    <property type="entry name" value="Coatomer subunit alpha"/>
    <property type="match status" value="1"/>
</dbReference>
<dbReference type="Pfam" id="PF06957">
    <property type="entry name" value="COPI_C"/>
    <property type="match status" value="1"/>
</dbReference>
<evidence type="ECO:0000256" key="6">
    <source>
        <dbReference type="ARBA" id="ARBA00022892"/>
    </source>
</evidence>
<evidence type="ECO:0000313" key="16">
    <source>
        <dbReference type="EMBL" id="KAH3680941.1"/>
    </source>
</evidence>
<dbReference type="SUPFAM" id="SSF50978">
    <property type="entry name" value="WD40 repeat-like"/>
    <property type="match status" value="2"/>
</dbReference>
<dbReference type="GO" id="GO:0006891">
    <property type="term" value="P:intra-Golgi vesicle-mediated transport"/>
    <property type="evidence" value="ECO:0007669"/>
    <property type="project" value="TreeGrafter"/>
</dbReference>